<reference evidence="2" key="1">
    <citation type="submission" date="2012-08" db="EMBL/GenBank/DDBJ databases">
        <title>The Genome Sequence of Wuchereria bancrofti.</title>
        <authorList>
            <person name="Nutman T.B."/>
            <person name="Fink D.L."/>
            <person name="Russ C."/>
            <person name="Young S."/>
            <person name="Zeng Q."/>
            <person name="Koehrsen M."/>
            <person name="Alvarado L."/>
            <person name="Berlin A."/>
            <person name="Chapman S.B."/>
            <person name="Chen Z."/>
            <person name="Freedman E."/>
            <person name="Gellesch M."/>
            <person name="Goldberg J."/>
            <person name="Griggs A."/>
            <person name="Gujja S."/>
            <person name="Heilman E.R."/>
            <person name="Heiman D."/>
            <person name="Hepburn T."/>
            <person name="Howarth C."/>
            <person name="Jen D."/>
            <person name="Larson L."/>
            <person name="Lewis B."/>
            <person name="Mehta T."/>
            <person name="Park D."/>
            <person name="Pearson M."/>
            <person name="Roberts A."/>
            <person name="Saif S."/>
            <person name="Shea T."/>
            <person name="Shenoy N."/>
            <person name="Sisk P."/>
            <person name="Stolte C."/>
            <person name="Sykes S."/>
            <person name="Walk T."/>
            <person name="White J."/>
            <person name="Yandava C."/>
            <person name="Haas B."/>
            <person name="Henn M.R."/>
            <person name="Nusbaum C."/>
            <person name="Birren B."/>
        </authorList>
    </citation>
    <scope>NUCLEOTIDE SEQUENCE [LARGE SCALE GENOMIC DNA]</scope>
    <source>
        <strain evidence="2">NA</strain>
    </source>
</reference>
<evidence type="ECO:0000313" key="2">
    <source>
        <dbReference type="Proteomes" id="UP000004810"/>
    </source>
</evidence>
<gene>
    <name evidence="1" type="ORF">WUBG_15532</name>
</gene>
<proteinExistence type="predicted"/>
<sequence>SMFEKDIVLPTTKSTIQLFEHAATAKNDLLNDGELEKAPKLSNELEEQPSMNRMFEELNVTEVYEEPFVRVYVKPLCEGPIC</sequence>
<organism evidence="1 2">
    <name type="scientific">Wuchereria bancrofti</name>
    <dbReference type="NCBI Taxonomy" id="6293"/>
    <lineage>
        <taxon>Eukaryota</taxon>
        <taxon>Metazoa</taxon>
        <taxon>Ecdysozoa</taxon>
        <taxon>Nematoda</taxon>
        <taxon>Chromadorea</taxon>
        <taxon>Rhabditida</taxon>
        <taxon>Spirurina</taxon>
        <taxon>Spiruromorpha</taxon>
        <taxon>Filarioidea</taxon>
        <taxon>Onchocercidae</taxon>
        <taxon>Wuchereria</taxon>
    </lineage>
</organism>
<dbReference type="Proteomes" id="UP000004810">
    <property type="component" value="Unassembled WGS sequence"/>
</dbReference>
<accession>J9E9D6</accession>
<dbReference type="EMBL" id="ADBV01013834">
    <property type="protein sequence ID" value="EJW73562.1"/>
    <property type="molecule type" value="Genomic_DNA"/>
</dbReference>
<feature type="non-terminal residue" evidence="1">
    <location>
        <position position="1"/>
    </location>
</feature>
<dbReference type="AlphaFoldDB" id="J9E9D6"/>
<name>J9E9D6_WUCBA</name>
<comment type="caution">
    <text evidence="1">The sequence shown here is derived from an EMBL/GenBank/DDBJ whole genome shotgun (WGS) entry which is preliminary data.</text>
</comment>
<evidence type="ECO:0000313" key="1">
    <source>
        <dbReference type="EMBL" id="EJW73562.1"/>
    </source>
</evidence>
<protein>
    <submittedName>
        <fullName evidence="1">Uncharacterized protein</fullName>
    </submittedName>
</protein>